<keyword evidence="7" id="KW-1185">Reference proteome</keyword>
<gene>
    <name evidence="6" type="ORF">Fcan01_16762</name>
</gene>
<dbReference type="GO" id="GO:0005634">
    <property type="term" value="C:nucleus"/>
    <property type="evidence" value="ECO:0007669"/>
    <property type="project" value="TreeGrafter"/>
</dbReference>
<dbReference type="AlphaFoldDB" id="A0A226DWE8"/>
<dbReference type="PANTHER" id="PTHR11042:SF190">
    <property type="entry name" value="MITOSIS INHIBITOR PROTEIN KINASE MIK1"/>
    <property type="match status" value="1"/>
</dbReference>
<dbReference type="OrthoDB" id="626167at2759"/>
<dbReference type="InterPro" id="IPR050339">
    <property type="entry name" value="CC_SR_Kinase"/>
</dbReference>
<evidence type="ECO:0000313" key="6">
    <source>
        <dbReference type="EMBL" id="OXA49021.1"/>
    </source>
</evidence>
<keyword evidence="1" id="KW-0808">Transferase</keyword>
<evidence type="ECO:0000259" key="5">
    <source>
        <dbReference type="PROSITE" id="PS50011"/>
    </source>
</evidence>
<evidence type="ECO:0000256" key="2">
    <source>
        <dbReference type="ARBA" id="ARBA00022741"/>
    </source>
</evidence>
<evidence type="ECO:0000256" key="3">
    <source>
        <dbReference type="ARBA" id="ARBA00022777"/>
    </source>
</evidence>
<name>A0A226DWE8_FOLCA</name>
<dbReference type="Gene3D" id="1.10.510.10">
    <property type="entry name" value="Transferase(Phosphotransferase) domain 1"/>
    <property type="match status" value="1"/>
</dbReference>
<dbReference type="GO" id="GO:0005737">
    <property type="term" value="C:cytoplasm"/>
    <property type="evidence" value="ECO:0007669"/>
    <property type="project" value="TreeGrafter"/>
</dbReference>
<accession>A0A226DWE8</accession>
<dbReference type="Pfam" id="PF00069">
    <property type="entry name" value="Pkinase"/>
    <property type="match status" value="1"/>
</dbReference>
<dbReference type="CDD" id="cd00180">
    <property type="entry name" value="PKc"/>
    <property type="match status" value="1"/>
</dbReference>
<dbReference type="SUPFAM" id="SSF51126">
    <property type="entry name" value="Pectin lyase-like"/>
    <property type="match status" value="1"/>
</dbReference>
<dbReference type="InterPro" id="IPR000719">
    <property type="entry name" value="Prot_kinase_dom"/>
</dbReference>
<protein>
    <submittedName>
        <fullName evidence="6">Serine/threonine-protein kinase 35</fullName>
    </submittedName>
</protein>
<dbReference type="PANTHER" id="PTHR11042">
    <property type="entry name" value="EUKARYOTIC TRANSLATION INITIATION FACTOR 2-ALPHA KINASE EIF2-ALPHA KINASE -RELATED"/>
    <property type="match status" value="1"/>
</dbReference>
<dbReference type="InterPro" id="IPR011050">
    <property type="entry name" value="Pectin_lyase_fold/virulence"/>
</dbReference>
<organism evidence="6 7">
    <name type="scientific">Folsomia candida</name>
    <name type="common">Springtail</name>
    <dbReference type="NCBI Taxonomy" id="158441"/>
    <lineage>
        <taxon>Eukaryota</taxon>
        <taxon>Metazoa</taxon>
        <taxon>Ecdysozoa</taxon>
        <taxon>Arthropoda</taxon>
        <taxon>Hexapoda</taxon>
        <taxon>Collembola</taxon>
        <taxon>Entomobryomorpha</taxon>
        <taxon>Isotomoidea</taxon>
        <taxon>Isotomidae</taxon>
        <taxon>Proisotominae</taxon>
        <taxon>Folsomia</taxon>
    </lineage>
</organism>
<feature type="domain" description="Protein kinase" evidence="5">
    <location>
        <begin position="18"/>
        <end position="287"/>
    </location>
</feature>
<dbReference type="SUPFAM" id="SSF56112">
    <property type="entry name" value="Protein kinase-like (PK-like)"/>
    <property type="match status" value="1"/>
</dbReference>
<keyword evidence="4" id="KW-0067">ATP-binding</keyword>
<dbReference type="PROSITE" id="PS50011">
    <property type="entry name" value="PROTEIN_KINASE_DOM"/>
    <property type="match status" value="1"/>
</dbReference>
<dbReference type="STRING" id="158441.A0A226DWE8"/>
<dbReference type="GO" id="GO:0005524">
    <property type="term" value="F:ATP binding"/>
    <property type="evidence" value="ECO:0007669"/>
    <property type="project" value="UniProtKB-KW"/>
</dbReference>
<dbReference type="InterPro" id="IPR011009">
    <property type="entry name" value="Kinase-like_dom_sf"/>
</dbReference>
<evidence type="ECO:0000256" key="4">
    <source>
        <dbReference type="ARBA" id="ARBA00022840"/>
    </source>
</evidence>
<proteinExistence type="predicted"/>
<comment type="caution">
    <text evidence="6">The sequence shown here is derived from an EMBL/GenBank/DDBJ whole genome shotgun (WGS) entry which is preliminary data.</text>
</comment>
<evidence type="ECO:0000313" key="7">
    <source>
        <dbReference type="Proteomes" id="UP000198287"/>
    </source>
</evidence>
<reference evidence="6 7" key="1">
    <citation type="submission" date="2015-12" db="EMBL/GenBank/DDBJ databases">
        <title>The genome of Folsomia candida.</title>
        <authorList>
            <person name="Faddeeva A."/>
            <person name="Derks M.F."/>
            <person name="Anvar Y."/>
            <person name="Smit S."/>
            <person name="Van Straalen N."/>
            <person name="Roelofs D."/>
        </authorList>
    </citation>
    <scope>NUCLEOTIDE SEQUENCE [LARGE SCALE GENOMIC DNA]</scope>
    <source>
        <strain evidence="6 7">VU population</strain>
        <tissue evidence="6">Whole body</tissue>
    </source>
</reference>
<dbReference type="Proteomes" id="UP000198287">
    <property type="component" value="Unassembled WGS sequence"/>
</dbReference>
<keyword evidence="2" id="KW-0547">Nucleotide-binding</keyword>
<dbReference type="EMBL" id="LNIX01000011">
    <property type="protein sequence ID" value="OXA49021.1"/>
    <property type="molecule type" value="Genomic_DNA"/>
</dbReference>
<dbReference type="GO" id="GO:0004672">
    <property type="term" value="F:protein kinase activity"/>
    <property type="evidence" value="ECO:0007669"/>
    <property type="project" value="InterPro"/>
</dbReference>
<evidence type="ECO:0000256" key="1">
    <source>
        <dbReference type="ARBA" id="ARBA00022679"/>
    </source>
</evidence>
<sequence length="537" mass="60556">MATSYSVPTNINFLKLVKSYVSCLGHGAYGVVLKAEYSSSRCTCIKFFRNHGKIDFIPNLADLPVHPNIVKVVYFSNKQELKPEKLREILEICPPSFSEFFESQTNSITCVQMELCGFNINDWINREKSREISIVQQLYQVEIVLDLISGLKFLHENNIVHGNLKPTNILFSKEYDLPVKIVDFWLSRIISPLSQENDSNQDYFAPEVETGNYSFQGDLYSLGLIIWEVVNLLDISKNKKELLSDTHRTLIEKHPLLEEDIKKLIVHLTKTNVSERFLNISELDPFTNLWDKITIHDTTANVSNDAELRLCVHYMRSGCTINLSAGNYPGGYCLNNDAITIIGESEKTLIECKDSVGFHVFANDCTISNVTISDREDDTGIILEGCRNKVDNIIVKFSSFPSAAVYTSPTSSDCMITNVSGNYVDTGIWLDGSNHQVENIALSRNHQTKLDAIKKNHQTWDLTILAKNSSVKNSSFDSVLIKGENTILNGVRVKQQIVIEKNAKGTKLAECKAKELVTSSFDEVVKYCKFDTMRGNN</sequence>
<keyword evidence="3 6" id="KW-0418">Kinase</keyword>